<dbReference type="Pfam" id="PF00059">
    <property type="entry name" value="Lectin_C"/>
    <property type="match status" value="1"/>
</dbReference>
<dbReference type="SUPFAM" id="SSF56436">
    <property type="entry name" value="C-type lectin-like"/>
    <property type="match status" value="1"/>
</dbReference>
<dbReference type="InterPro" id="IPR050111">
    <property type="entry name" value="C-type_lectin/snaclec_domain"/>
</dbReference>
<proteinExistence type="predicted"/>
<evidence type="ECO:0000259" key="2">
    <source>
        <dbReference type="PROSITE" id="PS50041"/>
    </source>
</evidence>
<dbReference type="InterPro" id="IPR001304">
    <property type="entry name" value="C-type_lectin-like"/>
</dbReference>
<dbReference type="KEGG" id="spu:100893419"/>
<dbReference type="AlphaFoldDB" id="A0A7M7LL99"/>
<evidence type="ECO:0000256" key="1">
    <source>
        <dbReference type="SAM" id="SignalP"/>
    </source>
</evidence>
<evidence type="ECO:0000313" key="3">
    <source>
        <dbReference type="EnsemblMetazoa" id="XP_003725902"/>
    </source>
</evidence>
<evidence type="ECO:0000313" key="4">
    <source>
        <dbReference type="Proteomes" id="UP000007110"/>
    </source>
</evidence>
<dbReference type="EnsemblMetazoa" id="XM_003725854">
    <property type="protein sequence ID" value="XP_003725902"/>
    <property type="gene ID" value="LOC100893419"/>
</dbReference>
<dbReference type="SMART" id="SM00034">
    <property type="entry name" value="CLECT"/>
    <property type="match status" value="1"/>
</dbReference>
<protein>
    <recommendedName>
        <fullName evidence="2">C-type lectin domain-containing protein</fullName>
    </recommendedName>
</protein>
<name>A0A7M7LL99_STRPU</name>
<dbReference type="InParanoid" id="A0A7M7LL99"/>
<sequence length="164" mass="18977">MGSNFTITLVLLAAIACLSEGCCPEGFIQVGNRCYHYNSDKVDWHDAHRACEGLGAHLVSIHNYEDSREVYALWKSLVDESYVNYLHRTYWIGLHDVQNENNFEWSDGTPMDYSLWHPSQPNNYGGEDCVAPFNYGSNDFDKQRWHDHGCRNRKPYFCRRSATS</sequence>
<feature type="chain" id="PRO_5029478769" description="C-type lectin domain-containing protein" evidence="1">
    <location>
        <begin position="22"/>
        <end position="164"/>
    </location>
</feature>
<dbReference type="GO" id="GO:0038023">
    <property type="term" value="F:signaling receptor activity"/>
    <property type="evidence" value="ECO:0000318"/>
    <property type="project" value="GO_Central"/>
</dbReference>
<organism evidence="3 4">
    <name type="scientific">Strongylocentrotus purpuratus</name>
    <name type="common">Purple sea urchin</name>
    <dbReference type="NCBI Taxonomy" id="7668"/>
    <lineage>
        <taxon>Eukaryota</taxon>
        <taxon>Metazoa</taxon>
        <taxon>Echinodermata</taxon>
        <taxon>Eleutherozoa</taxon>
        <taxon>Echinozoa</taxon>
        <taxon>Echinoidea</taxon>
        <taxon>Euechinoidea</taxon>
        <taxon>Echinacea</taxon>
        <taxon>Camarodonta</taxon>
        <taxon>Echinidea</taxon>
        <taxon>Strongylocentrotidae</taxon>
        <taxon>Strongylocentrotus</taxon>
    </lineage>
</organism>
<dbReference type="RefSeq" id="XP_003725902.1">
    <property type="nucleotide sequence ID" value="XM_003725854.2"/>
</dbReference>
<dbReference type="OMA" id="ENNCKSF"/>
<dbReference type="Proteomes" id="UP000007110">
    <property type="component" value="Unassembled WGS sequence"/>
</dbReference>
<dbReference type="OrthoDB" id="418245at2759"/>
<accession>A0A7M7LL99</accession>
<keyword evidence="1" id="KW-0732">Signal</keyword>
<keyword evidence="4" id="KW-1185">Reference proteome</keyword>
<feature type="signal peptide" evidence="1">
    <location>
        <begin position="1"/>
        <end position="21"/>
    </location>
</feature>
<dbReference type="InterPro" id="IPR016187">
    <property type="entry name" value="CTDL_fold"/>
</dbReference>
<dbReference type="PANTHER" id="PTHR22803">
    <property type="entry name" value="MANNOSE, PHOSPHOLIPASE, LECTIN RECEPTOR RELATED"/>
    <property type="match status" value="1"/>
</dbReference>
<dbReference type="Gene3D" id="3.10.100.10">
    <property type="entry name" value="Mannose-Binding Protein A, subunit A"/>
    <property type="match status" value="1"/>
</dbReference>
<dbReference type="InterPro" id="IPR016186">
    <property type="entry name" value="C-type_lectin-like/link_sf"/>
</dbReference>
<dbReference type="PROSITE" id="PS50041">
    <property type="entry name" value="C_TYPE_LECTIN_2"/>
    <property type="match status" value="1"/>
</dbReference>
<dbReference type="GeneID" id="100893419"/>
<reference evidence="4" key="1">
    <citation type="submission" date="2015-02" db="EMBL/GenBank/DDBJ databases">
        <title>Genome sequencing for Strongylocentrotus purpuratus.</title>
        <authorList>
            <person name="Murali S."/>
            <person name="Liu Y."/>
            <person name="Vee V."/>
            <person name="English A."/>
            <person name="Wang M."/>
            <person name="Skinner E."/>
            <person name="Han Y."/>
            <person name="Muzny D.M."/>
            <person name="Worley K.C."/>
            <person name="Gibbs R.A."/>
        </authorList>
    </citation>
    <scope>NUCLEOTIDE SEQUENCE</scope>
</reference>
<feature type="domain" description="C-type lectin" evidence="2">
    <location>
        <begin position="30"/>
        <end position="159"/>
    </location>
</feature>
<reference evidence="3" key="2">
    <citation type="submission" date="2021-01" db="UniProtKB">
        <authorList>
            <consortium name="EnsemblMetazoa"/>
        </authorList>
    </citation>
    <scope>IDENTIFICATION</scope>
</reference>